<proteinExistence type="predicted"/>
<sequence>MGLMTRRTGLGTALCFPIRGHFTIGRFSLPLPCSAVLPGREAGD</sequence>
<dbReference type="EMBL" id="AMGO01000036">
    <property type="protein sequence ID" value="EKE44188.1"/>
    <property type="molecule type" value="Genomic_DNA"/>
</dbReference>
<accession>K2H9H6</accession>
<evidence type="ECO:0000313" key="2">
    <source>
        <dbReference type="Proteomes" id="UP000006765"/>
    </source>
</evidence>
<dbReference type="AlphaFoldDB" id="K2H9H6"/>
<name>K2H9H6_9RHOB</name>
<organism evidence="1 2">
    <name type="scientific">Oceaniovalibus guishaninsula JLT2003</name>
    <dbReference type="NCBI Taxonomy" id="1231392"/>
    <lineage>
        <taxon>Bacteria</taxon>
        <taxon>Pseudomonadati</taxon>
        <taxon>Pseudomonadota</taxon>
        <taxon>Alphaproteobacteria</taxon>
        <taxon>Rhodobacterales</taxon>
        <taxon>Roseobacteraceae</taxon>
        <taxon>Oceaniovalibus</taxon>
    </lineage>
</organism>
<reference evidence="1 2" key="1">
    <citation type="journal article" date="2012" name="J. Bacteriol.">
        <title>Draft Genome Sequence of Oceaniovalibus guishaninsula JLT2003T.</title>
        <authorList>
            <person name="Tang K."/>
            <person name="Liu K."/>
            <person name="Jiao N."/>
        </authorList>
    </citation>
    <scope>NUCLEOTIDE SEQUENCE [LARGE SCALE GENOMIC DNA]</scope>
    <source>
        <strain evidence="1 2">JLT2003</strain>
    </source>
</reference>
<dbReference type="Proteomes" id="UP000006765">
    <property type="component" value="Unassembled WGS sequence"/>
</dbReference>
<comment type="caution">
    <text evidence="1">The sequence shown here is derived from an EMBL/GenBank/DDBJ whole genome shotgun (WGS) entry which is preliminary data.</text>
</comment>
<evidence type="ECO:0000313" key="1">
    <source>
        <dbReference type="EMBL" id="EKE44188.1"/>
    </source>
</evidence>
<gene>
    <name evidence="1" type="ORF">OCGS_1704</name>
</gene>
<protein>
    <submittedName>
        <fullName evidence="1">Uncharacterized protein</fullName>
    </submittedName>
</protein>
<keyword evidence="2" id="KW-1185">Reference proteome</keyword>